<dbReference type="InterPro" id="IPR014710">
    <property type="entry name" value="RmlC-like_jellyroll"/>
</dbReference>
<evidence type="ECO:0000313" key="7">
    <source>
        <dbReference type="Proteomes" id="UP000663651"/>
    </source>
</evidence>
<evidence type="ECO:0000256" key="3">
    <source>
        <dbReference type="ARBA" id="ARBA00012098"/>
    </source>
</evidence>
<gene>
    <name evidence="6" type="primary">rfbC</name>
    <name evidence="6" type="ORF">JZM60_02305</name>
</gene>
<dbReference type="RefSeq" id="WP_207163927.1">
    <property type="nucleotide sequence ID" value="NZ_CP071382.1"/>
</dbReference>
<dbReference type="Proteomes" id="UP000663651">
    <property type="component" value="Chromosome"/>
</dbReference>
<dbReference type="CDD" id="cd00438">
    <property type="entry name" value="cupin_RmlC"/>
    <property type="match status" value="1"/>
</dbReference>
<dbReference type="NCBIfam" id="TIGR01221">
    <property type="entry name" value="rmlC"/>
    <property type="match status" value="1"/>
</dbReference>
<name>A0ABX7Q426_9BACT</name>
<evidence type="ECO:0000256" key="1">
    <source>
        <dbReference type="ARBA" id="ARBA00001298"/>
    </source>
</evidence>
<accession>A0ABX7Q426</accession>
<sequence>MIFTETALQGVWIVDLQQINDERGFFARSFCRDEFAARGLKTAVAQCNVSFNKVKGTLRGMHFQLPPKAEAKLVRCTRGAIYDVIIDLRPESSTYCRWVAVELTGENRRALYVPEGCAHGFQTLEDDSEVFYQMYEFFAPESAAGVRWDDPMFRIDWPLKNPVVSAKDQSYPDFVRAVS</sequence>
<organism evidence="6 7">
    <name type="scientific">Geobacter benzoatilyticus</name>
    <dbReference type="NCBI Taxonomy" id="2815309"/>
    <lineage>
        <taxon>Bacteria</taxon>
        <taxon>Pseudomonadati</taxon>
        <taxon>Thermodesulfobacteriota</taxon>
        <taxon>Desulfuromonadia</taxon>
        <taxon>Geobacterales</taxon>
        <taxon>Geobacteraceae</taxon>
        <taxon>Geobacter</taxon>
    </lineage>
</organism>
<comment type="catalytic activity">
    <reaction evidence="1 5">
        <text>dTDP-4-dehydro-6-deoxy-alpha-D-glucose = dTDP-4-dehydro-beta-L-rhamnose</text>
        <dbReference type="Rhea" id="RHEA:16969"/>
        <dbReference type="ChEBI" id="CHEBI:57649"/>
        <dbReference type="ChEBI" id="CHEBI:62830"/>
        <dbReference type="EC" id="5.1.3.13"/>
    </reaction>
</comment>
<dbReference type="InterPro" id="IPR011051">
    <property type="entry name" value="RmlC_Cupin_sf"/>
</dbReference>
<evidence type="ECO:0000256" key="5">
    <source>
        <dbReference type="RuleBase" id="RU364069"/>
    </source>
</evidence>
<dbReference type="EC" id="5.1.3.13" evidence="3 5"/>
<reference evidence="6 7" key="1">
    <citation type="submission" date="2021-03" db="EMBL/GenBank/DDBJ databases">
        <title>Geobacter metallireducens gen. nov. sp. nov., a microorganism capable of coupling the complete oxidation of organic compounds to the reduction of iron and other metals.</title>
        <authorList>
            <person name="Li Y."/>
        </authorList>
    </citation>
    <scope>NUCLEOTIDE SEQUENCE [LARGE SCALE GENOMIC DNA]</scope>
    <source>
        <strain evidence="6 7">Jerry-YX</strain>
    </source>
</reference>
<dbReference type="PANTHER" id="PTHR21047">
    <property type="entry name" value="DTDP-6-DEOXY-D-GLUCOSE-3,5 EPIMERASE"/>
    <property type="match status" value="1"/>
</dbReference>
<dbReference type="PANTHER" id="PTHR21047:SF2">
    <property type="entry name" value="THYMIDINE DIPHOSPHO-4-KETO-RHAMNOSE 3,5-EPIMERASE"/>
    <property type="match status" value="1"/>
</dbReference>
<proteinExistence type="inferred from homology"/>
<protein>
    <recommendedName>
        <fullName evidence="4 5">dTDP-4-dehydrorhamnose 3,5-epimerase</fullName>
        <ecNumber evidence="3 5">5.1.3.13</ecNumber>
    </recommendedName>
    <alternativeName>
        <fullName evidence="5">Thymidine diphospho-4-keto-rhamnose 3,5-epimerase</fullName>
    </alternativeName>
</protein>
<dbReference type="GO" id="GO:0008830">
    <property type="term" value="F:dTDP-4-dehydrorhamnose 3,5-epimerase activity"/>
    <property type="evidence" value="ECO:0007669"/>
    <property type="project" value="UniProtKB-EC"/>
</dbReference>
<keyword evidence="5 6" id="KW-0413">Isomerase</keyword>
<dbReference type="EMBL" id="CP071382">
    <property type="protein sequence ID" value="QSV46139.1"/>
    <property type="molecule type" value="Genomic_DNA"/>
</dbReference>
<keyword evidence="7" id="KW-1185">Reference proteome</keyword>
<dbReference type="InterPro" id="IPR000888">
    <property type="entry name" value="RmlC-like"/>
</dbReference>
<evidence type="ECO:0000313" key="6">
    <source>
        <dbReference type="EMBL" id="QSV46139.1"/>
    </source>
</evidence>
<comment type="function">
    <text evidence="2 5">Catalyzes the epimerization of the C3' and C5'positions of dTDP-6-deoxy-D-xylo-4-hexulose, forming dTDP-6-deoxy-L-lyxo-4-hexulose.</text>
</comment>
<dbReference type="SUPFAM" id="SSF51182">
    <property type="entry name" value="RmlC-like cupins"/>
    <property type="match status" value="1"/>
</dbReference>
<evidence type="ECO:0000256" key="2">
    <source>
        <dbReference type="ARBA" id="ARBA00001997"/>
    </source>
</evidence>
<dbReference type="Pfam" id="PF00908">
    <property type="entry name" value="dTDP_sugar_isom"/>
    <property type="match status" value="1"/>
</dbReference>
<comment type="similarity">
    <text evidence="5">Belongs to the dTDP-4-dehydrorhamnose 3,5-epimerase family.</text>
</comment>
<comment type="pathway">
    <text evidence="5">Carbohydrate biosynthesis; dTDP-L-rhamnose biosynthesis.</text>
</comment>
<evidence type="ECO:0000256" key="4">
    <source>
        <dbReference type="ARBA" id="ARBA00019595"/>
    </source>
</evidence>
<dbReference type="Gene3D" id="2.60.120.10">
    <property type="entry name" value="Jelly Rolls"/>
    <property type="match status" value="1"/>
</dbReference>
<comment type="subunit">
    <text evidence="5">Homodimer.</text>
</comment>